<evidence type="ECO:0000313" key="7">
    <source>
        <dbReference type="Proteomes" id="UP000510822"/>
    </source>
</evidence>
<dbReference type="GO" id="GO:0042866">
    <property type="term" value="P:pyruvate biosynthetic process"/>
    <property type="evidence" value="ECO:0007669"/>
    <property type="project" value="UniProtKB-UniRule"/>
</dbReference>
<proteinExistence type="inferred from homology"/>
<evidence type="ECO:0000256" key="1">
    <source>
        <dbReference type="ARBA" id="ARBA00022490"/>
    </source>
</evidence>
<feature type="binding site" evidence="5">
    <location>
        <position position="59"/>
    </location>
    <ligand>
        <name>substrate</name>
    </ligand>
</feature>
<dbReference type="PANTHER" id="PTHR38683">
    <property type="entry name" value="CHORISMATE PYRUVATE-LYASE"/>
    <property type="match status" value="1"/>
</dbReference>
<keyword evidence="7" id="KW-1185">Reference proteome</keyword>
<evidence type="ECO:0000256" key="4">
    <source>
        <dbReference type="ARBA" id="ARBA00023317"/>
    </source>
</evidence>
<dbReference type="EMBL" id="CP058952">
    <property type="protein sequence ID" value="QLI80374.1"/>
    <property type="molecule type" value="Genomic_DNA"/>
</dbReference>
<organism evidence="6 7">
    <name type="scientific">Chitinibacter fontanus</name>
    <dbReference type="NCBI Taxonomy" id="1737446"/>
    <lineage>
        <taxon>Bacteria</taxon>
        <taxon>Pseudomonadati</taxon>
        <taxon>Pseudomonadota</taxon>
        <taxon>Betaproteobacteria</taxon>
        <taxon>Neisseriales</taxon>
        <taxon>Chitinibacteraceae</taxon>
        <taxon>Chitinibacter</taxon>
    </lineage>
</organism>
<dbReference type="InterPro" id="IPR028978">
    <property type="entry name" value="Chorismate_lyase_/UTRA_dom_sf"/>
</dbReference>
<dbReference type="HAMAP" id="MF_01632">
    <property type="entry name" value="UbiC"/>
    <property type="match status" value="1"/>
</dbReference>
<comment type="catalytic activity">
    <reaction evidence="5">
        <text>chorismate = 4-hydroxybenzoate + pyruvate</text>
        <dbReference type="Rhea" id="RHEA:16505"/>
        <dbReference type="ChEBI" id="CHEBI:15361"/>
        <dbReference type="ChEBI" id="CHEBI:17879"/>
        <dbReference type="ChEBI" id="CHEBI:29748"/>
        <dbReference type="EC" id="4.1.3.40"/>
    </reaction>
</comment>
<dbReference type="Proteomes" id="UP000510822">
    <property type="component" value="Chromosome"/>
</dbReference>
<reference evidence="6 7" key="1">
    <citation type="journal article" date="2016" name="Int. J. Syst. Evol. Microbiol.">
        <title>Chitinibacter fontanus sp. nov., isolated from a spring.</title>
        <authorList>
            <person name="Sheu S.Y."/>
            <person name="Li Y.S."/>
            <person name="Young C.C."/>
            <person name="Chen W.M."/>
        </authorList>
    </citation>
    <scope>NUCLEOTIDE SEQUENCE [LARGE SCALE GENOMIC DNA]</scope>
    <source>
        <strain evidence="6 7">STM-7</strain>
    </source>
</reference>
<dbReference type="InterPro" id="IPR007440">
    <property type="entry name" value="Chorismate--pyruvate_lyase"/>
</dbReference>
<keyword evidence="4 5" id="KW-0670">Pyruvate</keyword>
<evidence type="ECO:0000256" key="5">
    <source>
        <dbReference type="HAMAP-Rule" id="MF_01632"/>
    </source>
</evidence>
<keyword evidence="2 5" id="KW-0831">Ubiquinone biosynthesis</keyword>
<sequence length="165" mass="18989">MARAPRHLRPWLCEQGSLTQRLIAHFPSFSVRVLRQGYYRAHLDEQLIFTPRFERVATREVLLCSENTPLVFAHSITSRSSMRRGFYLLGRTGSRPLGALLFADPKIKRSCLSCRQIDRRHLLWRKAVAAAGPQAKTLWARRSVFYSGQDQLLITEVFLSPLLIP</sequence>
<dbReference type="GO" id="GO:0005829">
    <property type="term" value="C:cytosol"/>
    <property type="evidence" value="ECO:0007669"/>
    <property type="project" value="TreeGrafter"/>
</dbReference>
<dbReference type="Pfam" id="PF04345">
    <property type="entry name" value="Chor_lyase"/>
    <property type="match status" value="1"/>
</dbReference>
<comment type="function">
    <text evidence="5">Removes the pyruvyl group from chorismate, with concomitant aromatization of the ring, to provide 4-hydroxybenzoate (4HB) for the ubiquinone pathway.</text>
</comment>
<comment type="similarity">
    <text evidence="5">Belongs to the UbiC family.</text>
</comment>
<dbReference type="PANTHER" id="PTHR38683:SF1">
    <property type="entry name" value="CHORISMATE PYRUVATE-LYASE"/>
    <property type="match status" value="1"/>
</dbReference>
<accession>A0A7D5V837</accession>
<comment type="caution">
    <text evidence="5">Lacks conserved residue(s) required for the propagation of feature annotation.</text>
</comment>
<feature type="binding site" evidence="5">
    <location>
        <position position="156"/>
    </location>
    <ligand>
        <name>substrate</name>
    </ligand>
</feature>
<evidence type="ECO:0000313" key="6">
    <source>
        <dbReference type="EMBL" id="QLI80374.1"/>
    </source>
</evidence>
<dbReference type="GO" id="GO:0006744">
    <property type="term" value="P:ubiquinone biosynthetic process"/>
    <property type="evidence" value="ECO:0007669"/>
    <property type="project" value="UniProtKB-UniRule"/>
</dbReference>
<dbReference type="GO" id="GO:0008813">
    <property type="term" value="F:chorismate lyase activity"/>
    <property type="evidence" value="ECO:0007669"/>
    <property type="project" value="UniProtKB-UniRule"/>
</dbReference>
<protein>
    <recommendedName>
        <fullName evidence="5">Probable chorismate pyruvate-lyase</fullName>
        <shortName evidence="5">CL</shortName>
        <shortName evidence="5">CPL</shortName>
        <ecNumber evidence="5">4.1.3.40</ecNumber>
    </recommendedName>
</protein>
<dbReference type="EC" id="4.1.3.40" evidence="5"/>
<comment type="subcellular location">
    <subcellularLocation>
        <location evidence="5">Cytoplasm</location>
    </subcellularLocation>
</comment>
<feature type="binding site" evidence="5">
    <location>
        <position position="97"/>
    </location>
    <ligand>
        <name>substrate</name>
    </ligand>
</feature>
<dbReference type="SUPFAM" id="SSF64288">
    <property type="entry name" value="Chorismate lyase-like"/>
    <property type="match status" value="1"/>
</dbReference>
<dbReference type="UniPathway" id="UPA00232"/>
<dbReference type="AlphaFoldDB" id="A0A7D5V837"/>
<name>A0A7D5V837_9NEIS</name>
<gene>
    <name evidence="5" type="primary">ubiC</name>
    <name evidence="6" type="ORF">HZU75_01825</name>
</gene>
<evidence type="ECO:0000256" key="2">
    <source>
        <dbReference type="ARBA" id="ARBA00022688"/>
    </source>
</evidence>
<dbReference type="Gene3D" id="3.40.1410.10">
    <property type="entry name" value="Chorismate lyase-like"/>
    <property type="match status" value="1"/>
</dbReference>
<evidence type="ECO:0000256" key="3">
    <source>
        <dbReference type="ARBA" id="ARBA00023239"/>
    </source>
</evidence>
<keyword evidence="3 5" id="KW-0456">Lyase</keyword>
<keyword evidence="1 5" id="KW-0963">Cytoplasm</keyword>
<comment type="pathway">
    <text evidence="5">Cofactor biosynthesis; ubiquinone biosynthesis.</text>
</comment>
<dbReference type="KEGG" id="cfon:HZU75_01825"/>